<evidence type="ECO:0000313" key="3">
    <source>
        <dbReference type="EMBL" id="CAB3380588.1"/>
    </source>
</evidence>
<keyword evidence="2" id="KW-0732">Signal</keyword>
<organism evidence="3 4">
    <name type="scientific">Cloeon dipterum</name>
    <dbReference type="NCBI Taxonomy" id="197152"/>
    <lineage>
        <taxon>Eukaryota</taxon>
        <taxon>Metazoa</taxon>
        <taxon>Ecdysozoa</taxon>
        <taxon>Arthropoda</taxon>
        <taxon>Hexapoda</taxon>
        <taxon>Insecta</taxon>
        <taxon>Pterygota</taxon>
        <taxon>Palaeoptera</taxon>
        <taxon>Ephemeroptera</taxon>
        <taxon>Pisciforma</taxon>
        <taxon>Baetidae</taxon>
        <taxon>Cloeon</taxon>
    </lineage>
</organism>
<reference evidence="3 4" key="1">
    <citation type="submission" date="2020-04" db="EMBL/GenBank/DDBJ databases">
        <authorList>
            <person name="Alioto T."/>
            <person name="Alioto T."/>
            <person name="Gomez Garrido J."/>
        </authorList>
    </citation>
    <scope>NUCLEOTIDE SEQUENCE [LARGE SCALE GENOMIC DNA]</scope>
</reference>
<feature type="region of interest" description="Disordered" evidence="1">
    <location>
        <begin position="157"/>
        <end position="232"/>
    </location>
</feature>
<name>A0A8S1DDS0_9INSE</name>
<dbReference type="SUPFAM" id="SSF57302">
    <property type="entry name" value="Snake toxin-like"/>
    <property type="match status" value="1"/>
</dbReference>
<comment type="caution">
    <text evidence="3">The sequence shown here is derived from an EMBL/GenBank/DDBJ whole genome shotgun (WGS) entry which is preliminary data.</text>
</comment>
<feature type="signal peptide" evidence="2">
    <location>
        <begin position="1"/>
        <end position="21"/>
    </location>
</feature>
<sequence>MRRLIASVLVICALQVDVTSGLKCYACVQNGIKGDRRCELSAKDVPNGVVNCNKKYCVIRRIEYVDQGGAVFSFYRGCEQSPDFINSEVTDSQFKTYFRSCTTDRCNDGNGISNGGSGGGFGDDGAVGRPLLTRAQRTLAAAHSAQHIPIARLLEPRGERRARHPHAQPFHTRERRSWTVTTTPSSPPHRPHHVGGAPGPRKPPARLHDRPAAGGHHHRLTPRTLASCLGAR</sequence>
<evidence type="ECO:0000313" key="4">
    <source>
        <dbReference type="Proteomes" id="UP000494165"/>
    </source>
</evidence>
<gene>
    <name evidence="3" type="ORF">CLODIP_2_CD13772</name>
</gene>
<protein>
    <recommendedName>
        <fullName evidence="5">UPAR/Ly6 domain-containing protein</fullName>
    </recommendedName>
</protein>
<feature type="chain" id="PRO_5035823698" description="UPAR/Ly6 domain-containing protein" evidence="2">
    <location>
        <begin position="22"/>
        <end position="232"/>
    </location>
</feature>
<keyword evidence="4" id="KW-1185">Reference proteome</keyword>
<dbReference type="AlphaFoldDB" id="A0A8S1DDS0"/>
<dbReference type="EMBL" id="CADEPI010000212">
    <property type="protein sequence ID" value="CAB3380588.1"/>
    <property type="molecule type" value="Genomic_DNA"/>
</dbReference>
<evidence type="ECO:0000256" key="2">
    <source>
        <dbReference type="SAM" id="SignalP"/>
    </source>
</evidence>
<dbReference type="OrthoDB" id="6331233at2759"/>
<accession>A0A8S1DDS0</accession>
<dbReference type="Proteomes" id="UP000494165">
    <property type="component" value="Unassembled WGS sequence"/>
</dbReference>
<dbReference type="InterPro" id="IPR045860">
    <property type="entry name" value="Snake_toxin-like_sf"/>
</dbReference>
<evidence type="ECO:0000256" key="1">
    <source>
        <dbReference type="SAM" id="MobiDB-lite"/>
    </source>
</evidence>
<proteinExistence type="predicted"/>
<evidence type="ECO:0008006" key="5">
    <source>
        <dbReference type="Google" id="ProtNLM"/>
    </source>
</evidence>